<dbReference type="SMART" id="SM00485">
    <property type="entry name" value="XPGN"/>
    <property type="match status" value="1"/>
</dbReference>
<gene>
    <name evidence="16" type="ORF">Pcinc_024678</name>
</gene>
<evidence type="ECO:0000256" key="4">
    <source>
        <dbReference type="ARBA" id="ARBA00022722"/>
    </source>
</evidence>
<keyword evidence="17" id="KW-1185">Reference proteome</keyword>
<dbReference type="InterPro" id="IPR036279">
    <property type="entry name" value="5-3_exonuclease_C_sf"/>
</dbReference>
<evidence type="ECO:0000256" key="9">
    <source>
        <dbReference type="ARBA" id="ARBA00022842"/>
    </source>
</evidence>
<dbReference type="InterPro" id="IPR001044">
    <property type="entry name" value="XPG/Rad2_eukaryotes"/>
</dbReference>
<evidence type="ECO:0000256" key="3">
    <source>
        <dbReference type="ARBA" id="ARBA00005283"/>
    </source>
</evidence>
<comment type="similarity">
    <text evidence="3">Belongs to the XPG/RAD2 endonuclease family. XPG subfamily.</text>
</comment>
<evidence type="ECO:0000256" key="11">
    <source>
        <dbReference type="ARBA" id="ARBA00023242"/>
    </source>
</evidence>
<dbReference type="CDD" id="cd09904">
    <property type="entry name" value="H3TH_XPG"/>
    <property type="match status" value="1"/>
</dbReference>
<evidence type="ECO:0000256" key="2">
    <source>
        <dbReference type="ARBA" id="ARBA00004123"/>
    </source>
</evidence>
<dbReference type="PANTHER" id="PTHR16171:SF7">
    <property type="entry name" value="DNA REPAIR PROTEIN RAD2"/>
    <property type="match status" value="1"/>
</dbReference>
<evidence type="ECO:0000256" key="13">
    <source>
        <dbReference type="SAM" id="MobiDB-lite"/>
    </source>
</evidence>
<evidence type="ECO:0000256" key="5">
    <source>
        <dbReference type="ARBA" id="ARBA00022723"/>
    </source>
</evidence>
<feature type="region of interest" description="Disordered" evidence="13">
    <location>
        <begin position="1346"/>
        <end position="1387"/>
    </location>
</feature>
<dbReference type="Pfam" id="PF00867">
    <property type="entry name" value="XPG_I"/>
    <property type="match status" value="1"/>
</dbReference>
<keyword evidence="7" id="KW-0227">DNA damage</keyword>
<keyword evidence="12" id="KW-0175">Coiled coil</keyword>
<keyword evidence="9" id="KW-0460">Magnesium</keyword>
<evidence type="ECO:0000259" key="14">
    <source>
        <dbReference type="SMART" id="SM00484"/>
    </source>
</evidence>
<feature type="coiled-coil region" evidence="12">
    <location>
        <begin position="1045"/>
        <end position="1072"/>
    </location>
</feature>
<feature type="domain" description="XPG N-terminal" evidence="15">
    <location>
        <begin position="1"/>
        <end position="98"/>
    </location>
</feature>
<evidence type="ECO:0000256" key="8">
    <source>
        <dbReference type="ARBA" id="ARBA00022801"/>
    </source>
</evidence>
<feature type="compositionally biased region" description="Acidic residues" evidence="13">
    <location>
        <begin position="1449"/>
        <end position="1461"/>
    </location>
</feature>
<feature type="compositionally biased region" description="Acidic residues" evidence="13">
    <location>
        <begin position="366"/>
        <end position="377"/>
    </location>
</feature>
<evidence type="ECO:0000259" key="15">
    <source>
        <dbReference type="SMART" id="SM00485"/>
    </source>
</evidence>
<feature type="compositionally biased region" description="Low complexity" evidence="13">
    <location>
        <begin position="491"/>
        <end position="522"/>
    </location>
</feature>
<evidence type="ECO:0000256" key="10">
    <source>
        <dbReference type="ARBA" id="ARBA00023204"/>
    </source>
</evidence>
<keyword evidence="6" id="KW-0255">Endonuclease</keyword>
<keyword evidence="5" id="KW-0479">Metal-binding</keyword>
<dbReference type="SMART" id="SM00279">
    <property type="entry name" value="HhH2"/>
    <property type="match status" value="1"/>
</dbReference>
<dbReference type="GO" id="GO:0005634">
    <property type="term" value="C:nucleus"/>
    <property type="evidence" value="ECO:0007669"/>
    <property type="project" value="UniProtKB-SubCell"/>
</dbReference>
<dbReference type="SUPFAM" id="SSF88723">
    <property type="entry name" value="PIN domain-like"/>
    <property type="match status" value="1"/>
</dbReference>
<comment type="subcellular location">
    <subcellularLocation>
        <location evidence="2">Nucleus</location>
    </subcellularLocation>
</comment>
<feature type="compositionally biased region" description="Basic residues" evidence="13">
    <location>
        <begin position="1409"/>
        <end position="1429"/>
    </location>
</feature>
<dbReference type="GO" id="GO:0006289">
    <property type="term" value="P:nucleotide-excision repair"/>
    <property type="evidence" value="ECO:0007669"/>
    <property type="project" value="InterPro"/>
</dbReference>
<evidence type="ECO:0000313" key="17">
    <source>
        <dbReference type="Proteomes" id="UP001286313"/>
    </source>
</evidence>
<dbReference type="InterPro" id="IPR006084">
    <property type="entry name" value="XPG/Rad2"/>
</dbReference>
<keyword evidence="11" id="KW-0539">Nucleus</keyword>
<feature type="region of interest" description="Disordered" evidence="13">
    <location>
        <begin position="1017"/>
        <end position="1043"/>
    </location>
</feature>
<evidence type="ECO:0000256" key="12">
    <source>
        <dbReference type="SAM" id="Coils"/>
    </source>
</evidence>
<dbReference type="EMBL" id="JAWQEG010002725">
    <property type="protein sequence ID" value="KAK3870054.1"/>
    <property type="molecule type" value="Genomic_DNA"/>
</dbReference>
<dbReference type="PROSITE" id="PS00841">
    <property type="entry name" value="XPG_1"/>
    <property type="match status" value="1"/>
</dbReference>
<accession>A0AAE1KCM6</accession>
<dbReference type="Proteomes" id="UP001286313">
    <property type="component" value="Unassembled WGS sequence"/>
</dbReference>
<dbReference type="SUPFAM" id="SSF47807">
    <property type="entry name" value="5' to 3' exonuclease, C-terminal subdomain"/>
    <property type="match status" value="1"/>
</dbReference>
<sequence length="1535" mass="173046">MGVKGLWRLIECAGVPVPVETLEKKILAVDVSIWLHQAVRGFKGVVSGGQANAPLLTLFHRICKLLFYRIRPIFIFDGGVPYLKKQTLASRRLRREVAANRAKQVRERLLNNLLRSQAVRSALGKSGPGPSLNHVSKPIKQEKDMFELPPLPQPLSNKPKPDETTQDSTQTIIKTEEEDSEDETETHMKDLNLPNLHQFEFESDAFQKLPIDARHEILTELQDTRKQDSWSTLNQMPQELECFAEFQMGRLRKRRKFQETLDQTRDEIRKKVTEEMESEMFGELEKYVSHSQRVISEDATHSILVKKIQDTGVNEEKIDDNEGAEGKVEGNSNKGKSPAKKQKKGIDKDFLTELAKQGVLRSQPESDSESEWEDDSDLTYSQSDDEGRGGGGRMKQNTSVDEASFLKVVGSLMENSGLTQEEILALIKQESPHKPGSSSSSSSSINVSKKHDGLVEEGPSTSSQATGFVFNPDADSSSSDSDDFVEVPTESVAPPSSSATQSSPPFSSDLPSSGSQSLILPSTTTITSFPSVSMKENNSKKEVEPDNLNQLLGTKNNSLWMKIVQQKLDDMVHVNALKHSSKALIDSRQIYHDEALRKDEGRRSVAVSTKGSNNMLQKKSIQKDTELKPLKAVKISLDFDVKPLKMEDDIFADIFTDLHCISPSVRPQMKKQTTSKDKKEEIDKVEMIKEKNELLTTIKNGHNPSQVVINSDASITEHITTKVPPVTITNYTSNETKKTSSSDSINLGVFQKNTKNYFAQNKIVPCEGSLETKLQNSVSEEVRIETEKLINVNLAEHSVISKGQNSPEKTADQVMDEIMSSSCESEENEENDLLQKREKRLKESSLATVLSNENPKTVKNIHVPDGLTQLPSVVVDEASVTDDDDDDFIDVMMEEANQVEIKEKEQNKIEMRKSEDYHEVVEKINMEELEEKEIQLNTRRKCEKENREEDKNIVIENMGKQSKDSMITMEDQNKDGRKLLRENCVQSEETIEVGTTAKLEGQENNQQTMKEVDLMSSQGGLSLPHSPELEEEGELGNNDQVERPLNYTEDELKHLEGELAKEQDSLVAQAEKSNRLAADLNQQTYGESQHLLQLFGIPYLVAPMEAEAQCGFLDDIKLTAGTITDDSDIFLFGGTKVYKNFFNQTKHVEFFKVDNITTNIGLDRNKMISLAMLTGSDYTEGVESVGGVAALEVLAEFPGEGVECLKNLRKWWNAAHRNVTPMYSSKVKQKMSKVKLSESFPNEQVYDAYLNPEVDESREKFTWAVPNVEALRQFTGEKFGWSRAKTDEILGPVMKRLGLKTSQMRIDSFFTNIKLVKEGTITSKRVQDAIAKAKGEKVSDNKLTLMRKKAEGKPGRPKNMKRKIEEEREEMTIGDGERSNVEDSSNIIVKRVTPSKVLLIDPSEAQQVNRRKTNHSSKSKVTKQGTKRKSKDEENKSKQTGKRTKCVDDNDDNDNNDDDIESVVRKGRRTQEIFTAENNEKSGRKLTKEIMFTALLEKEKISQREEEERIMRERKKYAAELLKSHKQEGKKKGKR</sequence>
<dbReference type="InterPro" id="IPR008918">
    <property type="entry name" value="HhH2"/>
</dbReference>
<protein>
    <recommendedName>
        <fullName evidence="18">DNA repair protein complementing XP-G cells</fullName>
    </recommendedName>
</protein>
<dbReference type="PANTHER" id="PTHR16171">
    <property type="entry name" value="DNA REPAIR PROTEIN COMPLEMENTING XP-G CELLS-RELATED"/>
    <property type="match status" value="1"/>
</dbReference>
<dbReference type="SMART" id="SM00484">
    <property type="entry name" value="XPGI"/>
    <property type="match status" value="1"/>
</dbReference>
<dbReference type="GO" id="GO:0004520">
    <property type="term" value="F:DNA endonuclease activity"/>
    <property type="evidence" value="ECO:0007669"/>
    <property type="project" value="TreeGrafter"/>
</dbReference>
<keyword evidence="10" id="KW-0234">DNA repair</keyword>
<dbReference type="GO" id="GO:0046872">
    <property type="term" value="F:metal ion binding"/>
    <property type="evidence" value="ECO:0007669"/>
    <property type="project" value="UniProtKB-KW"/>
</dbReference>
<reference evidence="16" key="1">
    <citation type="submission" date="2023-10" db="EMBL/GenBank/DDBJ databases">
        <title>Genome assemblies of two species of porcelain crab, Petrolisthes cinctipes and Petrolisthes manimaculis (Anomura: Porcellanidae).</title>
        <authorList>
            <person name="Angst P."/>
        </authorList>
    </citation>
    <scope>NUCLEOTIDE SEQUENCE</scope>
    <source>
        <strain evidence="16">PB745_01</strain>
        <tissue evidence="16">Gill</tissue>
    </source>
</reference>
<evidence type="ECO:0000256" key="1">
    <source>
        <dbReference type="ARBA" id="ARBA00001946"/>
    </source>
</evidence>
<comment type="cofactor">
    <cofactor evidence="1">
        <name>Mg(2+)</name>
        <dbReference type="ChEBI" id="CHEBI:18420"/>
    </cofactor>
</comment>
<dbReference type="PRINTS" id="PR00066">
    <property type="entry name" value="XRODRMPGMNTG"/>
</dbReference>
<evidence type="ECO:0000313" key="16">
    <source>
        <dbReference type="EMBL" id="KAK3870054.1"/>
    </source>
</evidence>
<keyword evidence="4" id="KW-0540">Nuclease</keyword>
<dbReference type="CDD" id="cd09868">
    <property type="entry name" value="PIN_XPG_RAD2"/>
    <property type="match status" value="2"/>
</dbReference>
<dbReference type="InterPro" id="IPR006085">
    <property type="entry name" value="XPG_DNA_repair_N"/>
</dbReference>
<evidence type="ECO:0008006" key="18">
    <source>
        <dbReference type="Google" id="ProtNLM"/>
    </source>
</evidence>
<feature type="region of interest" description="Disordered" evidence="13">
    <location>
        <begin position="1401"/>
        <end position="1481"/>
    </location>
</feature>
<evidence type="ECO:0000256" key="6">
    <source>
        <dbReference type="ARBA" id="ARBA00022759"/>
    </source>
</evidence>
<dbReference type="GO" id="GO:0016788">
    <property type="term" value="F:hydrolase activity, acting on ester bonds"/>
    <property type="evidence" value="ECO:0007669"/>
    <property type="project" value="InterPro"/>
</dbReference>
<feature type="region of interest" description="Disordered" evidence="13">
    <location>
        <begin position="315"/>
        <end position="400"/>
    </location>
</feature>
<dbReference type="PRINTS" id="PR00853">
    <property type="entry name" value="XPGRADSUPER"/>
</dbReference>
<keyword evidence="8" id="KW-0378">Hydrolase</keyword>
<comment type="caution">
    <text evidence="16">The sequence shown here is derived from an EMBL/GenBank/DDBJ whole genome shotgun (WGS) entry which is preliminary data.</text>
</comment>
<name>A0AAE1KCM6_PETCI</name>
<dbReference type="PROSITE" id="PS00842">
    <property type="entry name" value="XPG_2"/>
    <property type="match status" value="1"/>
</dbReference>
<feature type="region of interest" description="Disordered" evidence="13">
    <location>
        <begin position="424"/>
        <end position="522"/>
    </location>
</feature>
<feature type="domain" description="XPG-I" evidence="14">
    <location>
        <begin position="1093"/>
        <end position="1162"/>
    </location>
</feature>
<dbReference type="InterPro" id="IPR029060">
    <property type="entry name" value="PIN-like_dom_sf"/>
</dbReference>
<dbReference type="Gene3D" id="3.40.50.1010">
    <property type="entry name" value="5'-nuclease"/>
    <property type="match status" value="2"/>
</dbReference>
<dbReference type="GO" id="GO:0003697">
    <property type="term" value="F:single-stranded DNA binding"/>
    <property type="evidence" value="ECO:0007669"/>
    <property type="project" value="InterPro"/>
</dbReference>
<feature type="region of interest" description="Disordered" evidence="13">
    <location>
        <begin position="147"/>
        <end position="186"/>
    </location>
</feature>
<dbReference type="InterPro" id="IPR019974">
    <property type="entry name" value="XPG_CS"/>
</dbReference>
<proteinExistence type="inferred from homology"/>
<evidence type="ECO:0000256" key="7">
    <source>
        <dbReference type="ARBA" id="ARBA00022763"/>
    </source>
</evidence>
<organism evidence="16 17">
    <name type="scientific">Petrolisthes cinctipes</name>
    <name type="common">Flat porcelain crab</name>
    <dbReference type="NCBI Taxonomy" id="88211"/>
    <lineage>
        <taxon>Eukaryota</taxon>
        <taxon>Metazoa</taxon>
        <taxon>Ecdysozoa</taxon>
        <taxon>Arthropoda</taxon>
        <taxon>Crustacea</taxon>
        <taxon>Multicrustacea</taxon>
        <taxon>Malacostraca</taxon>
        <taxon>Eumalacostraca</taxon>
        <taxon>Eucarida</taxon>
        <taxon>Decapoda</taxon>
        <taxon>Pleocyemata</taxon>
        <taxon>Anomura</taxon>
        <taxon>Galatheoidea</taxon>
        <taxon>Porcellanidae</taxon>
        <taxon>Petrolisthes</taxon>
    </lineage>
</organism>
<dbReference type="Pfam" id="PF00752">
    <property type="entry name" value="XPG_N"/>
    <property type="match status" value="1"/>
</dbReference>
<dbReference type="Gene3D" id="1.10.150.20">
    <property type="entry name" value="5' to 3' exonuclease, C-terminal subdomain"/>
    <property type="match status" value="1"/>
</dbReference>
<dbReference type="InterPro" id="IPR006086">
    <property type="entry name" value="XPG-I_dom"/>
</dbReference>